<accession>A0ABP8UF66</accession>
<dbReference type="PROSITE" id="PS50043">
    <property type="entry name" value="HTH_LUXR_2"/>
    <property type="match status" value="1"/>
</dbReference>
<keyword evidence="4" id="KW-0804">Transcription</keyword>
<dbReference type="Pfam" id="PF00196">
    <property type="entry name" value="GerE"/>
    <property type="match status" value="1"/>
</dbReference>
<proteinExistence type="predicted"/>
<feature type="modified residue" description="4-aspartylphosphate" evidence="5">
    <location>
        <position position="53"/>
    </location>
</feature>
<evidence type="ECO:0000259" key="7">
    <source>
        <dbReference type="PROSITE" id="PS50110"/>
    </source>
</evidence>
<dbReference type="CDD" id="cd06170">
    <property type="entry name" value="LuxR_C_like"/>
    <property type="match status" value="1"/>
</dbReference>
<keyword evidence="1 5" id="KW-0597">Phosphoprotein</keyword>
<feature type="domain" description="Response regulatory" evidence="7">
    <location>
        <begin position="2"/>
        <end position="120"/>
    </location>
</feature>
<evidence type="ECO:0000256" key="4">
    <source>
        <dbReference type="ARBA" id="ARBA00023163"/>
    </source>
</evidence>
<dbReference type="Pfam" id="PF00072">
    <property type="entry name" value="Response_reg"/>
    <property type="match status" value="1"/>
</dbReference>
<evidence type="ECO:0000259" key="6">
    <source>
        <dbReference type="PROSITE" id="PS50043"/>
    </source>
</evidence>
<dbReference type="PROSITE" id="PS50110">
    <property type="entry name" value="RESPONSE_REGULATORY"/>
    <property type="match status" value="1"/>
</dbReference>
<evidence type="ECO:0000256" key="2">
    <source>
        <dbReference type="ARBA" id="ARBA00023015"/>
    </source>
</evidence>
<feature type="domain" description="HTH luxR-type" evidence="6">
    <location>
        <begin position="149"/>
        <end position="214"/>
    </location>
</feature>
<gene>
    <name evidence="8" type="ORF">GCM10023196_052890</name>
</gene>
<dbReference type="PANTHER" id="PTHR43214">
    <property type="entry name" value="TWO-COMPONENT RESPONSE REGULATOR"/>
    <property type="match status" value="1"/>
</dbReference>
<dbReference type="RefSeq" id="WP_345433693.1">
    <property type="nucleotide sequence ID" value="NZ_BAABHK010000007.1"/>
</dbReference>
<dbReference type="Proteomes" id="UP001501442">
    <property type="component" value="Unassembled WGS sequence"/>
</dbReference>
<evidence type="ECO:0000256" key="1">
    <source>
        <dbReference type="ARBA" id="ARBA00022553"/>
    </source>
</evidence>
<keyword evidence="9" id="KW-1185">Reference proteome</keyword>
<dbReference type="SUPFAM" id="SSF52172">
    <property type="entry name" value="CheY-like"/>
    <property type="match status" value="1"/>
</dbReference>
<dbReference type="SUPFAM" id="SSF46894">
    <property type="entry name" value="C-terminal effector domain of the bipartite response regulators"/>
    <property type="match status" value="1"/>
</dbReference>
<dbReference type="SMART" id="SM00448">
    <property type="entry name" value="REC"/>
    <property type="match status" value="1"/>
</dbReference>
<dbReference type="CDD" id="cd17535">
    <property type="entry name" value="REC_NarL-like"/>
    <property type="match status" value="1"/>
</dbReference>
<dbReference type="Gene3D" id="3.40.50.2300">
    <property type="match status" value="1"/>
</dbReference>
<name>A0ABP8UF66_9ACTN</name>
<organism evidence="8 9">
    <name type="scientific">Actinoallomurus vinaceus</name>
    <dbReference type="NCBI Taxonomy" id="1080074"/>
    <lineage>
        <taxon>Bacteria</taxon>
        <taxon>Bacillati</taxon>
        <taxon>Actinomycetota</taxon>
        <taxon>Actinomycetes</taxon>
        <taxon>Streptosporangiales</taxon>
        <taxon>Thermomonosporaceae</taxon>
        <taxon>Actinoallomurus</taxon>
    </lineage>
</organism>
<dbReference type="InterPro" id="IPR058245">
    <property type="entry name" value="NreC/VraR/RcsB-like_REC"/>
</dbReference>
<protein>
    <submittedName>
        <fullName evidence="8">Response regulator transcription factor</fullName>
    </submittedName>
</protein>
<evidence type="ECO:0000256" key="5">
    <source>
        <dbReference type="PROSITE-ProRule" id="PRU00169"/>
    </source>
</evidence>
<dbReference type="InterPro" id="IPR000792">
    <property type="entry name" value="Tscrpt_reg_LuxR_C"/>
</dbReference>
<keyword evidence="2" id="KW-0805">Transcription regulation</keyword>
<sequence length="218" mass="23293">MNVLLCDEQSLVRSGLCRIFENEGDIKVVAEAANGCDAIELVARLRPDVVLTDTRLPGIDGVELARRVTRSPHPVPLQVVFLAQALDRPSVLSGLRAGGRGFVLKSDPSDDIVTAVRSAAAGHTVFSSVVSERFFPHLLRCSTPSEAIRPAGLDRLTGREIDVLGLIAEGMSNNEIAEALALSPATVKSHVSRLLAKLNLRDRAQAIVAAYRSGLGRV</sequence>
<evidence type="ECO:0000313" key="9">
    <source>
        <dbReference type="Proteomes" id="UP001501442"/>
    </source>
</evidence>
<dbReference type="PANTHER" id="PTHR43214:SF24">
    <property type="entry name" value="TRANSCRIPTIONAL REGULATORY PROTEIN NARL-RELATED"/>
    <property type="match status" value="1"/>
</dbReference>
<dbReference type="PROSITE" id="PS00622">
    <property type="entry name" value="HTH_LUXR_1"/>
    <property type="match status" value="1"/>
</dbReference>
<dbReference type="PRINTS" id="PR00038">
    <property type="entry name" value="HTHLUXR"/>
</dbReference>
<dbReference type="SMART" id="SM00421">
    <property type="entry name" value="HTH_LUXR"/>
    <property type="match status" value="1"/>
</dbReference>
<keyword evidence="3" id="KW-0238">DNA-binding</keyword>
<dbReference type="InterPro" id="IPR016032">
    <property type="entry name" value="Sig_transdc_resp-reg_C-effctor"/>
</dbReference>
<evidence type="ECO:0000313" key="8">
    <source>
        <dbReference type="EMBL" id="GAA4629856.1"/>
    </source>
</evidence>
<dbReference type="EMBL" id="BAABHK010000007">
    <property type="protein sequence ID" value="GAA4629856.1"/>
    <property type="molecule type" value="Genomic_DNA"/>
</dbReference>
<evidence type="ECO:0000256" key="3">
    <source>
        <dbReference type="ARBA" id="ARBA00023125"/>
    </source>
</evidence>
<comment type="caution">
    <text evidence="8">The sequence shown here is derived from an EMBL/GenBank/DDBJ whole genome shotgun (WGS) entry which is preliminary data.</text>
</comment>
<dbReference type="InterPro" id="IPR001789">
    <property type="entry name" value="Sig_transdc_resp-reg_receiver"/>
</dbReference>
<dbReference type="InterPro" id="IPR039420">
    <property type="entry name" value="WalR-like"/>
</dbReference>
<dbReference type="InterPro" id="IPR011006">
    <property type="entry name" value="CheY-like_superfamily"/>
</dbReference>
<reference evidence="9" key="1">
    <citation type="journal article" date="2019" name="Int. J. Syst. Evol. Microbiol.">
        <title>The Global Catalogue of Microorganisms (GCM) 10K type strain sequencing project: providing services to taxonomists for standard genome sequencing and annotation.</title>
        <authorList>
            <consortium name="The Broad Institute Genomics Platform"/>
            <consortium name="The Broad Institute Genome Sequencing Center for Infectious Disease"/>
            <person name="Wu L."/>
            <person name="Ma J."/>
        </authorList>
    </citation>
    <scope>NUCLEOTIDE SEQUENCE [LARGE SCALE GENOMIC DNA]</scope>
    <source>
        <strain evidence="9">JCM 17939</strain>
    </source>
</reference>